<dbReference type="InterPro" id="IPR017441">
    <property type="entry name" value="Protein_kinase_ATP_BS"/>
</dbReference>
<keyword evidence="11 16" id="KW-0472">Membrane</keyword>
<feature type="compositionally biased region" description="Pro residues" evidence="15">
    <location>
        <begin position="179"/>
        <end position="204"/>
    </location>
</feature>
<evidence type="ECO:0000256" key="8">
    <source>
        <dbReference type="ARBA" id="ARBA00022777"/>
    </source>
</evidence>
<dbReference type="InterPro" id="IPR047117">
    <property type="entry name" value="PERK1-13-like"/>
</dbReference>
<dbReference type="EMBL" id="JBDFQZ010000008">
    <property type="protein sequence ID" value="KAK9697675.1"/>
    <property type="molecule type" value="Genomic_DNA"/>
</dbReference>
<dbReference type="FunFam" id="1.10.510.10:FF:000173">
    <property type="entry name" value="proline-rich receptor-like protein kinase PERK8"/>
    <property type="match status" value="1"/>
</dbReference>
<dbReference type="Pfam" id="PF07714">
    <property type="entry name" value="PK_Tyr_Ser-Thr"/>
    <property type="match status" value="1"/>
</dbReference>
<proteinExistence type="predicted"/>
<dbReference type="InterPro" id="IPR011009">
    <property type="entry name" value="Kinase-like_dom_sf"/>
</dbReference>
<dbReference type="Gene3D" id="1.10.510.10">
    <property type="entry name" value="Transferase(Phosphotransferase) domain 1"/>
    <property type="match status" value="1"/>
</dbReference>
<evidence type="ECO:0000256" key="5">
    <source>
        <dbReference type="ARBA" id="ARBA00022679"/>
    </source>
</evidence>
<dbReference type="PROSITE" id="PS50011">
    <property type="entry name" value="PROTEIN_KINASE_DOM"/>
    <property type="match status" value="1"/>
</dbReference>
<dbReference type="Gene3D" id="3.30.200.20">
    <property type="entry name" value="Phosphorylase Kinase, domain 1"/>
    <property type="match status" value="1"/>
</dbReference>
<keyword evidence="4" id="KW-0723">Serine/threonine-protein kinase</keyword>
<feature type="compositionally biased region" description="Pro residues" evidence="15">
    <location>
        <begin position="158"/>
        <end position="171"/>
    </location>
</feature>
<evidence type="ECO:0000313" key="18">
    <source>
        <dbReference type="EMBL" id="KAK9697674.1"/>
    </source>
</evidence>
<dbReference type="PANTHER" id="PTHR47982:SF35">
    <property type="entry name" value="PROLINE-RICH RECEPTOR-LIKE PROTEIN KINASE PERK1-RELATED"/>
    <property type="match status" value="1"/>
</dbReference>
<feature type="region of interest" description="Disordered" evidence="15">
    <location>
        <begin position="296"/>
        <end position="317"/>
    </location>
</feature>
<dbReference type="Proteomes" id="UP001443914">
    <property type="component" value="Unassembled WGS sequence"/>
</dbReference>
<evidence type="ECO:0000256" key="4">
    <source>
        <dbReference type="ARBA" id="ARBA00022527"/>
    </source>
</evidence>
<dbReference type="PRINTS" id="PR01217">
    <property type="entry name" value="PRICHEXTENSN"/>
</dbReference>
<comment type="catalytic activity">
    <reaction evidence="12">
        <text>L-threonyl-[protein] + ATP = O-phospho-L-threonyl-[protein] + ADP + H(+)</text>
        <dbReference type="Rhea" id="RHEA:46608"/>
        <dbReference type="Rhea" id="RHEA-COMP:11060"/>
        <dbReference type="Rhea" id="RHEA-COMP:11605"/>
        <dbReference type="ChEBI" id="CHEBI:15378"/>
        <dbReference type="ChEBI" id="CHEBI:30013"/>
        <dbReference type="ChEBI" id="CHEBI:30616"/>
        <dbReference type="ChEBI" id="CHEBI:61977"/>
        <dbReference type="ChEBI" id="CHEBI:456216"/>
        <dbReference type="EC" id="2.7.11.1"/>
    </reaction>
</comment>
<dbReference type="GO" id="GO:0005886">
    <property type="term" value="C:plasma membrane"/>
    <property type="evidence" value="ECO:0007669"/>
    <property type="project" value="UniProtKB-SubCell"/>
</dbReference>
<name>A0AAW1J3J7_SAPOF</name>
<keyword evidence="9 14" id="KW-0067">ATP-binding</keyword>
<keyword evidence="7 14" id="KW-0547">Nucleotide-binding</keyword>
<gene>
    <name evidence="18" type="ORF">RND81_08G053100</name>
</gene>
<evidence type="ECO:0000256" key="3">
    <source>
        <dbReference type="ARBA" id="ARBA00022475"/>
    </source>
</evidence>
<evidence type="ECO:0000256" key="10">
    <source>
        <dbReference type="ARBA" id="ARBA00022989"/>
    </source>
</evidence>
<keyword evidence="3" id="KW-1003">Cell membrane</keyword>
<feature type="domain" description="Protein kinase" evidence="17">
    <location>
        <begin position="358"/>
        <end position="636"/>
    </location>
</feature>
<evidence type="ECO:0000256" key="15">
    <source>
        <dbReference type="SAM" id="MobiDB-lite"/>
    </source>
</evidence>
<evidence type="ECO:0000256" key="9">
    <source>
        <dbReference type="ARBA" id="ARBA00022840"/>
    </source>
</evidence>
<evidence type="ECO:0000256" key="2">
    <source>
        <dbReference type="ARBA" id="ARBA00012513"/>
    </source>
</evidence>
<dbReference type="SUPFAM" id="SSF56112">
    <property type="entry name" value="Protein kinase-like (PK-like)"/>
    <property type="match status" value="1"/>
</dbReference>
<sequence length="696" mass="72922">MAALSPASPVDVSPPPPDVPPPSDPPPPPQLSPPPPQLSPPPPDVSPPPQLSPPPPSSPPPPPPPPPISPPPPSSPPPPPPPADSPPPAPSPPPPALAPQSPPPPSPPPPSPDAPPPAPSSPPPPPPTPPPSPSPSSNAPPPPPPSVQSPSPSTNPLLQPPSTPTPPPPPALTSKSLLGPPPPPSAPSPPSLKPKSPPSSPPPHSSLSHSSTTTTPVFLAATLGSLALLLAIFGIFWLMFARRKRKRDPYGIEGYYKPGDNFSGALAQSGQQSFPPSGEHFSISKASPALAAAPSMSNSGGFSATQPQPLSTNGKSGGLWSTKSGAENSFSPSMEGITFGSGTTSFTYDELKIATNGFSSVNLLGQGGFGYVHKGMLPNGKIVAVKSLKSDSGQGEREFQAEVETISRVHHKHLVTLVGYCVTDSQKLLVYEFVQNKTMEFHLHGKGQPVMDWPTRLKIAVGAAKGLAYLHEDCHPKIIHRDIKAANILLDYSFEAMVADFGLAKFSSGANTHISTRVMGTIGYLAPEYASTGQLTEKSDVFSFGVLLLELITGRRPIDYSSAANMEDSLVDWARPLLGKAVQEGNFASLVDPRLENDYIPAEMGCMITCAASCVRHSAKRRPRMSQVVRALEGNLDLSNLNDGVRPGFSSFYSSNDMDSSSNKDDTSRFRRATFTSYGDTSSEFSVTRSDYSGGG</sequence>
<evidence type="ECO:0000256" key="1">
    <source>
        <dbReference type="ARBA" id="ARBA00004162"/>
    </source>
</evidence>
<dbReference type="PROSITE" id="PS00108">
    <property type="entry name" value="PROTEIN_KINASE_ST"/>
    <property type="match status" value="1"/>
</dbReference>
<keyword evidence="19" id="KW-1185">Reference proteome</keyword>
<feature type="compositionally biased region" description="Low complexity" evidence="15">
    <location>
        <begin position="148"/>
        <end position="157"/>
    </location>
</feature>
<keyword evidence="6 16" id="KW-0812">Transmembrane</keyword>
<keyword evidence="10 16" id="KW-1133">Transmembrane helix</keyword>
<dbReference type="InterPro" id="IPR001245">
    <property type="entry name" value="Ser-Thr/Tyr_kinase_cat_dom"/>
</dbReference>
<comment type="subcellular location">
    <subcellularLocation>
        <location evidence="1">Cell membrane</location>
        <topology evidence="1">Single-pass membrane protein</topology>
    </subcellularLocation>
</comment>
<evidence type="ECO:0000256" key="16">
    <source>
        <dbReference type="SAM" id="Phobius"/>
    </source>
</evidence>
<evidence type="ECO:0000313" key="19">
    <source>
        <dbReference type="Proteomes" id="UP001443914"/>
    </source>
</evidence>
<keyword evidence="5" id="KW-0808">Transferase</keyword>
<feature type="region of interest" description="Disordered" evidence="15">
    <location>
        <begin position="1"/>
        <end position="212"/>
    </location>
</feature>
<dbReference type="CDD" id="cd14066">
    <property type="entry name" value="STKc_IRAK"/>
    <property type="match status" value="1"/>
</dbReference>
<dbReference type="PANTHER" id="PTHR47982">
    <property type="entry name" value="PROLINE-RICH RECEPTOR-LIKE PROTEIN KINASE PERK4"/>
    <property type="match status" value="1"/>
</dbReference>
<dbReference type="GO" id="GO:0004674">
    <property type="term" value="F:protein serine/threonine kinase activity"/>
    <property type="evidence" value="ECO:0007669"/>
    <property type="project" value="UniProtKB-KW"/>
</dbReference>
<evidence type="ECO:0000256" key="14">
    <source>
        <dbReference type="PROSITE-ProRule" id="PRU10141"/>
    </source>
</evidence>
<dbReference type="PROSITE" id="PS00107">
    <property type="entry name" value="PROTEIN_KINASE_ATP"/>
    <property type="match status" value="1"/>
</dbReference>
<dbReference type="FunFam" id="3.30.200.20:FF:000212">
    <property type="entry name" value="Proline-rich receptor-like protein kinase PERK8"/>
    <property type="match status" value="1"/>
</dbReference>
<reference evidence="18 19" key="1">
    <citation type="submission" date="2024-03" db="EMBL/GenBank/DDBJ databases">
        <title>WGS assembly of Saponaria officinalis var. Norfolk2.</title>
        <authorList>
            <person name="Jenkins J."/>
            <person name="Shu S."/>
            <person name="Grimwood J."/>
            <person name="Barry K."/>
            <person name="Goodstein D."/>
            <person name="Schmutz J."/>
            <person name="Leebens-Mack J."/>
            <person name="Osbourn A."/>
        </authorList>
    </citation>
    <scope>NUCLEOTIDE SEQUENCE [LARGE SCALE GENOMIC DNA]</scope>
    <source>
        <strain evidence="19">cv. Norfolk2</strain>
        <strain evidence="18">JIC</strain>
        <tissue evidence="18">Leaf</tissue>
    </source>
</reference>
<evidence type="ECO:0000256" key="13">
    <source>
        <dbReference type="ARBA" id="ARBA00048679"/>
    </source>
</evidence>
<evidence type="ECO:0000256" key="11">
    <source>
        <dbReference type="ARBA" id="ARBA00023136"/>
    </source>
</evidence>
<dbReference type="InterPro" id="IPR008271">
    <property type="entry name" value="Ser/Thr_kinase_AS"/>
</dbReference>
<dbReference type="SMART" id="SM00220">
    <property type="entry name" value="S_TKc"/>
    <property type="match status" value="1"/>
</dbReference>
<accession>A0AAW1J3J7</accession>
<dbReference type="AlphaFoldDB" id="A0AAW1J3J7"/>
<dbReference type="EC" id="2.7.11.1" evidence="2"/>
<feature type="compositionally biased region" description="Pro residues" evidence="15">
    <location>
        <begin position="12"/>
        <end position="147"/>
    </location>
</feature>
<organism evidence="18 19">
    <name type="scientific">Saponaria officinalis</name>
    <name type="common">Common soapwort</name>
    <name type="synonym">Lychnis saponaria</name>
    <dbReference type="NCBI Taxonomy" id="3572"/>
    <lineage>
        <taxon>Eukaryota</taxon>
        <taxon>Viridiplantae</taxon>
        <taxon>Streptophyta</taxon>
        <taxon>Embryophyta</taxon>
        <taxon>Tracheophyta</taxon>
        <taxon>Spermatophyta</taxon>
        <taxon>Magnoliopsida</taxon>
        <taxon>eudicotyledons</taxon>
        <taxon>Gunneridae</taxon>
        <taxon>Pentapetalae</taxon>
        <taxon>Caryophyllales</taxon>
        <taxon>Caryophyllaceae</taxon>
        <taxon>Caryophylleae</taxon>
        <taxon>Saponaria</taxon>
    </lineage>
</organism>
<keyword evidence="8" id="KW-0418">Kinase</keyword>
<evidence type="ECO:0000256" key="7">
    <source>
        <dbReference type="ARBA" id="ARBA00022741"/>
    </source>
</evidence>
<evidence type="ECO:0000256" key="6">
    <source>
        <dbReference type="ARBA" id="ARBA00022692"/>
    </source>
</evidence>
<protein>
    <recommendedName>
        <fullName evidence="2">non-specific serine/threonine protein kinase</fullName>
        <ecNumber evidence="2">2.7.11.1</ecNumber>
    </recommendedName>
</protein>
<dbReference type="EMBL" id="JBDFQZ010000008">
    <property type="protein sequence ID" value="KAK9697674.1"/>
    <property type="molecule type" value="Genomic_DNA"/>
</dbReference>
<dbReference type="InterPro" id="IPR000719">
    <property type="entry name" value="Prot_kinase_dom"/>
</dbReference>
<feature type="binding site" evidence="14">
    <location>
        <position position="386"/>
    </location>
    <ligand>
        <name>ATP</name>
        <dbReference type="ChEBI" id="CHEBI:30616"/>
    </ligand>
</feature>
<comment type="catalytic activity">
    <reaction evidence="13">
        <text>L-seryl-[protein] + ATP = O-phospho-L-seryl-[protein] + ADP + H(+)</text>
        <dbReference type="Rhea" id="RHEA:17989"/>
        <dbReference type="Rhea" id="RHEA-COMP:9863"/>
        <dbReference type="Rhea" id="RHEA-COMP:11604"/>
        <dbReference type="ChEBI" id="CHEBI:15378"/>
        <dbReference type="ChEBI" id="CHEBI:29999"/>
        <dbReference type="ChEBI" id="CHEBI:30616"/>
        <dbReference type="ChEBI" id="CHEBI:83421"/>
        <dbReference type="ChEBI" id="CHEBI:456216"/>
        <dbReference type="EC" id="2.7.11.1"/>
    </reaction>
</comment>
<evidence type="ECO:0000259" key="17">
    <source>
        <dbReference type="PROSITE" id="PS50011"/>
    </source>
</evidence>
<evidence type="ECO:0000256" key="12">
    <source>
        <dbReference type="ARBA" id="ARBA00047899"/>
    </source>
</evidence>
<feature type="compositionally biased region" description="Low complexity" evidence="15">
    <location>
        <begin position="1"/>
        <end position="11"/>
    </location>
</feature>
<feature type="transmembrane region" description="Helical" evidence="16">
    <location>
        <begin position="217"/>
        <end position="240"/>
    </location>
</feature>
<feature type="compositionally biased region" description="Polar residues" evidence="15">
    <location>
        <begin position="300"/>
        <end position="317"/>
    </location>
</feature>
<dbReference type="GO" id="GO:0005524">
    <property type="term" value="F:ATP binding"/>
    <property type="evidence" value="ECO:0007669"/>
    <property type="project" value="UniProtKB-UniRule"/>
</dbReference>
<comment type="caution">
    <text evidence="18">The sequence shown here is derived from an EMBL/GenBank/DDBJ whole genome shotgun (WGS) entry which is preliminary data.</text>
</comment>